<keyword evidence="13" id="KW-0732">Signal</keyword>
<dbReference type="PANTHER" id="PTHR14218">
    <property type="entry name" value="PROTEASE S8 TRIPEPTIDYL PEPTIDASE I CLN2"/>
    <property type="match status" value="1"/>
</dbReference>
<dbReference type="Pfam" id="PF00082">
    <property type="entry name" value="Peptidase_S8"/>
    <property type="match status" value="1"/>
</dbReference>
<dbReference type="SUPFAM" id="SSF54897">
    <property type="entry name" value="Protease propeptides/inhibitors"/>
    <property type="match status" value="1"/>
</dbReference>
<dbReference type="Proteomes" id="UP001396898">
    <property type="component" value="Unassembled WGS sequence"/>
</dbReference>
<feature type="binding site" evidence="11">
    <location>
        <position position="582"/>
    </location>
    <ligand>
        <name>Ca(2+)</name>
        <dbReference type="ChEBI" id="CHEBI:29108"/>
    </ligand>
</feature>
<feature type="region of interest" description="Disordered" evidence="12">
    <location>
        <begin position="173"/>
        <end position="201"/>
    </location>
</feature>
<evidence type="ECO:0000313" key="16">
    <source>
        <dbReference type="Proteomes" id="UP001396898"/>
    </source>
</evidence>
<feature type="compositionally biased region" description="Polar residues" evidence="12">
    <location>
        <begin position="179"/>
        <end position="189"/>
    </location>
</feature>
<dbReference type="CDD" id="cd04056">
    <property type="entry name" value="Peptidases_S53"/>
    <property type="match status" value="1"/>
</dbReference>
<evidence type="ECO:0000259" key="14">
    <source>
        <dbReference type="PROSITE" id="PS51695"/>
    </source>
</evidence>
<proteinExistence type="predicted"/>
<feature type="binding site" evidence="11">
    <location>
        <position position="557"/>
    </location>
    <ligand>
        <name>Ca(2+)</name>
        <dbReference type="ChEBI" id="CHEBI:29108"/>
    </ligand>
</feature>
<organism evidence="15 16">
    <name type="scientific">Apiospora marii</name>
    <dbReference type="NCBI Taxonomy" id="335849"/>
    <lineage>
        <taxon>Eukaryota</taxon>
        <taxon>Fungi</taxon>
        <taxon>Dikarya</taxon>
        <taxon>Ascomycota</taxon>
        <taxon>Pezizomycotina</taxon>
        <taxon>Sordariomycetes</taxon>
        <taxon>Xylariomycetidae</taxon>
        <taxon>Amphisphaeriales</taxon>
        <taxon>Apiosporaceae</taxon>
        <taxon>Apiospora</taxon>
    </lineage>
</organism>
<dbReference type="PROSITE" id="PS00138">
    <property type="entry name" value="SUBTILASE_SER"/>
    <property type="match status" value="1"/>
</dbReference>
<evidence type="ECO:0000256" key="2">
    <source>
        <dbReference type="ARBA" id="ARBA00002451"/>
    </source>
</evidence>
<comment type="caution">
    <text evidence="15">The sequence shown here is derived from an EMBL/GenBank/DDBJ whole genome shotgun (WGS) entry which is preliminary data.</text>
</comment>
<evidence type="ECO:0000256" key="10">
    <source>
        <dbReference type="ARBA" id="ARBA00023145"/>
    </source>
</evidence>
<feature type="domain" description="Peptidase S53" evidence="14">
    <location>
        <begin position="201"/>
        <end position="602"/>
    </location>
</feature>
<feature type="chain" id="PRO_5045909738" description="tripeptidyl-peptidase II" evidence="13">
    <location>
        <begin position="17"/>
        <end position="613"/>
    </location>
</feature>
<gene>
    <name evidence="15" type="ORF">PG991_003009</name>
</gene>
<dbReference type="PROSITE" id="PS51695">
    <property type="entry name" value="SEDOLISIN"/>
    <property type="match status" value="1"/>
</dbReference>
<dbReference type="InterPro" id="IPR000209">
    <property type="entry name" value="Peptidase_S8/S53_dom"/>
</dbReference>
<evidence type="ECO:0000256" key="4">
    <source>
        <dbReference type="ARBA" id="ARBA00012462"/>
    </source>
</evidence>
<dbReference type="InterPro" id="IPR023828">
    <property type="entry name" value="Peptidase_S8_Ser-AS"/>
</dbReference>
<dbReference type="EC" id="3.4.14.10" evidence="4"/>
<feature type="active site" description="Charge relay system" evidence="11">
    <location>
        <position position="512"/>
    </location>
</feature>
<keyword evidence="5 11" id="KW-0645">Protease</keyword>
<evidence type="ECO:0000256" key="6">
    <source>
        <dbReference type="ARBA" id="ARBA00022723"/>
    </source>
</evidence>
<feature type="binding site" evidence="11">
    <location>
        <position position="556"/>
    </location>
    <ligand>
        <name>Ca(2+)</name>
        <dbReference type="ChEBI" id="CHEBI:29108"/>
    </ligand>
</feature>
<comment type="cofactor">
    <cofactor evidence="11">
        <name>Ca(2+)</name>
        <dbReference type="ChEBI" id="CHEBI:29108"/>
    </cofactor>
    <text evidence="11">Binds 1 Ca(2+) ion per subunit.</text>
</comment>
<dbReference type="SMART" id="SM00944">
    <property type="entry name" value="Pro-kuma_activ"/>
    <property type="match status" value="1"/>
</dbReference>
<dbReference type="CDD" id="cd11377">
    <property type="entry name" value="Pro-peptidase_S53"/>
    <property type="match status" value="1"/>
</dbReference>
<name>A0ABR1SH01_9PEZI</name>
<comment type="subcellular location">
    <subcellularLocation>
        <location evidence="3">Secreted</location>
        <location evidence="3">Extracellular space</location>
    </subcellularLocation>
</comment>
<keyword evidence="9 11" id="KW-0106">Calcium</keyword>
<protein>
    <recommendedName>
        <fullName evidence="4">tripeptidyl-peptidase II</fullName>
        <ecNumber evidence="4">3.4.14.10</ecNumber>
    </recommendedName>
</protein>
<evidence type="ECO:0000256" key="11">
    <source>
        <dbReference type="PROSITE-ProRule" id="PRU01032"/>
    </source>
</evidence>
<feature type="signal peptide" evidence="13">
    <location>
        <begin position="1"/>
        <end position="16"/>
    </location>
</feature>
<dbReference type="InterPro" id="IPR030400">
    <property type="entry name" value="Sedolisin_dom"/>
</dbReference>
<keyword evidence="7 11" id="KW-0378">Hydrolase</keyword>
<dbReference type="EMBL" id="JAQQWI010000006">
    <property type="protein sequence ID" value="KAK8033611.1"/>
    <property type="molecule type" value="Genomic_DNA"/>
</dbReference>
<evidence type="ECO:0000313" key="15">
    <source>
        <dbReference type="EMBL" id="KAK8033611.1"/>
    </source>
</evidence>
<feature type="active site" description="Charge relay system" evidence="11">
    <location>
        <position position="289"/>
    </location>
</feature>
<dbReference type="InterPro" id="IPR036852">
    <property type="entry name" value="Peptidase_S8/S53_dom_sf"/>
</dbReference>
<evidence type="ECO:0000256" key="1">
    <source>
        <dbReference type="ARBA" id="ARBA00001910"/>
    </source>
</evidence>
<evidence type="ECO:0000256" key="3">
    <source>
        <dbReference type="ARBA" id="ARBA00004239"/>
    </source>
</evidence>
<evidence type="ECO:0000256" key="7">
    <source>
        <dbReference type="ARBA" id="ARBA00022801"/>
    </source>
</evidence>
<dbReference type="PANTHER" id="PTHR14218:SF15">
    <property type="entry name" value="TRIPEPTIDYL-PEPTIDASE 1"/>
    <property type="match status" value="1"/>
</dbReference>
<evidence type="ECO:0000256" key="9">
    <source>
        <dbReference type="ARBA" id="ARBA00022837"/>
    </source>
</evidence>
<dbReference type="SUPFAM" id="SSF52743">
    <property type="entry name" value="Subtilisin-like"/>
    <property type="match status" value="1"/>
</dbReference>
<dbReference type="Pfam" id="PF09286">
    <property type="entry name" value="Pro-kuma_activ"/>
    <property type="match status" value="1"/>
</dbReference>
<dbReference type="InterPro" id="IPR050819">
    <property type="entry name" value="Tripeptidyl-peptidase_I"/>
</dbReference>
<keyword evidence="8 11" id="KW-0720">Serine protease</keyword>
<accession>A0ABR1SH01</accession>
<keyword evidence="10" id="KW-0865">Zymogen</keyword>
<evidence type="ECO:0000256" key="8">
    <source>
        <dbReference type="ARBA" id="ARBA00022825"/>
    </source>
</evidence>
<keyword evidence="16" id="KW-1185">Reference proteome</keyword>
<evidence type="ECO:0000256" key="13">
    <source>
        <dbReference type="SAM" id="SignalP"/>
    </source>
</evidence>
<sequence>MRVIYTLLALSGLCSGAAVRERHVLAQVEKLPQGWEFERKADVEDSMTLSIHLRQPRMAALRSRLDLISDPDHADYGSHLTREELDLYCAPNPAAVESVTAWLRSNGVDKLKLKGSSINFAAPVVVINALLKAEVAEYSFEGSMTSLRSLHHSVPAHLADEIDLVHPISHFTPPVQRRASPQSTAQTPGVGSRQDQECPSSVTPGCLRKLFKLPALPNEDRDSPLARIGIAGFLDQYVHYADTDIFFQKYAPYVTTTNSSSNSSNSSFDVVLVNGGQNPQLPSSGAGTEASLDVEYAVALSWPARVTYFSVGGRGVKLDDQGAPSLRSDNEPYLELLEHLLALPDSSPHFPHVLSVSYADDEQSVPRAYAERVCDLFAQLAARGTTTVVATGDGGVRGTGQVTQCVSNDGEGRPMFIPTFPASCPYVTAVGATLASGGPPFEAASFSAGGFSNYFRTPRWQRRDAASYVAAMGPSHAGFYNASGRAAPDLSTIGINYLIQWAGLQTSILGTSASTPVVAALVALIDEARLRAGKPSLGWLNPALYTSAAVRAALDDVVGGTSRQCVYHDDVEFGYEATKGYDCVTGIGSIGTFDKLYRALYAVEEGKPSVDTP</sequence>
<comment type="catalytic activity">
    <reaction evidence="1">
        <text>Release of an N-terminal tripeptide from a polypeptide.</text>
        <dbReference type="EC" id="3.4.14.10"/>
    </reaction>
</comment>
<feature type="binding site" evidence="11">
    <location>
        <position position="580"/>
    </location>
    <ligand>
        <name>Ca(2+)</name>
        <dbReference type="ChEBI" id="CHEBI:29108"/>
    </ligand>
</feature>
<comment type="function">
    <text evidence="2">Secreted tripeptidyl-peptidase which degrades proteins at acidic pHs and is involved in virulence.</text>
</comment>
<evidence type="ECO:0000256" key="5">
    <source>
        <dbReference type="ARBA" id="ARBA00022670"/>
    </source>
</evidence>
<feature type="active site" description="Charge relay system" evidence="11">
    <location>
        <position position="293"/>
    </location>
</feature>
<keyword evidence="6 11" id="KW-0479">Metal-binding</keyword>
<reference evidence="15 16" key="1">
    <citation type="submission" date="2023-01" db="EMBL/GenBank/DDBJ databases">
        <title>Analysis of 21 Apiospora genomes using comparative genomics revels a genus with tremendous synthesis potential of carbohydrate active enzymes and secondary metabolites.</title>
        <authorList>
            <person name="Sorensen T."/>
        </authorList>
    </citation>
    <scope>NUCLEOTIDE SEQUENCE [LARGE SCALE GENOMIC DNA]</scope>
    <source>
        <strain evidence="15 16">CBS 20057</strain>
    </source>
</reference>
<evidence type="ECO:0000256" key="12">
    <source>
        <dbReference type="SAM" id="MobiDB-lite"/>
    </source>
</evidence>
<dbReference type="Gene3D" id="3.40.50.200">
    <property type="entry name" value="Peptidase S8/S53 domain"/>
    <property type="match status" value="1"/>
</dbReference>
<dbReference type="InterPro" id="IPR015366">
    <property type="entry name" value="S53_propep"/>
</dbReference>